<keyword evidence="1" id="KW-0812">Transmembrane</keyword>
<keyword evidence="1" id="KW-0472">Membrane</keyword>
<evidence type="ECO:0008006" key="4">
    <source>
        <dbReference type="Google" id="ProtNLM"/>
    </source>
</evidence>
<proteinExistence type="predicted"/>
<accession>A0ABN9LZZ2</accession>
<comment type="caution">
    <text evidence="2">The sequence shown here is derived from an EMBL/GenBank/DDBJ whole genome shotgun (WGS) entry which is preliminary data.</text>
</comment>
<evidence type="ECO:0000313" key="2">
    <source>
        <dbReference type="EMBL" id="CAJ0954384.1"/>
    </source>
</evidence>
<evidence type="ECO:0000313" key="3">
    <source>
        <dbReference type="Proteomes" id="UP001176940"/>
    </source>
</evidence>
<organism evidence="2 3">
    <name type="scientific">Ranitomeya imitator</name>
    <name type="common">mimic poison frog</name>
    <dbReference type="NCBI Taxonomy" id="111125"/>
    <lineage>
        <taxon>Eukaryota</taxon>
        <taxon>Metazoa</taxon>
        <taxon>Chordata</taxon>
        <taxon>Craniata</taxon>
        <taxon>Vertebrata</taxon>
        <taxon>Euteleostomi</taxon>
        <taxon>Amphibia</taxon>
        <taxon>Batrachia</taxon>
        <taxon>Anura</taxon>
        <taxon>Neobatrachia</taxon>
        <taxon>Hyloidea</taxon>
        <taxon>Dendrobatidae</taxon>
        <taxon>Dendrobatinae</taxon>
        <taxon>Ranitomeya</taxon>
    </lineage>
</organism>
<reference evidence="2" key="1">
    <citation type="submission" date="2023-07" db="EMBL/GenBank/DDBJ databases">
        <authorList>
            <person name="Stuckert A."/>
        </authorList>
    </citation>
    <scope>NUCLEOTIDE SEQUENCE</scope>
</reference>
<protein>
    <recommendedName>
        <fullName evidence="4">Envelope glycoprotein</fullName>
    </recommendedName>
</protein>
<name>A0ABN9LZZ2_9NEOB</name>
<keyword evidence="1" id="KW-1133">Transmembrane helix</keyword>
<gene>
    <name evidence="2" type="ORF">RIMI_LOCUS14711133</name>
</gene>
<dbReference type="Proteomes" id="UP001176940">
    <property type="component" value="Unassembled WGS sequence"/>
</dbReference>
<sequence>MRNLPTEYNFALNHTDLWVNKWLGCEQNTCVGTSLIPVSGRKETLVPITVLGIPVSHAQLLYYTGEHNFLRYKYEQKMKCIRNRHDKVVTTLTCCHVALYESNCNQITSLITDISAIVLLWQVMCLPGQDKVIYHSCFHNHTSCHDRVENVHTIRDLVTPISANKICFQVMSEKEVVSAFFSSCVHAKNLTIGLYCIEGNVKTLSKKEGSINITLIGSRNLKILLLQFSLSQINNFPWDKWRNEIKKDKGLLNLLTKQLKEAEIVFRHEQGNLNDIEHDWTSMSGSSWWRNLGKSVTSWSQSSAKMAAGNVLSNPIVIIFIIVLLCIIYQIVIMSKIKNIYKKRKTEMKKEDDILIEMLKRKI</sequence>
<dbReference type="EMBL" id="CAUEEQ010038427">
    <property type="protein sequence ID" value="CAJ0954384.1"/>
    <property type="molecule type" value="Genomic_DNA"/>
</dbReference>
<evidence type="ECO:0000256" key="1">
    <source>
        <dbReference type="SAM" id="Phobius"/>
    </source>
</evidence>
<feature type="transmembrane region" description="Helical" evidence="1">
    <location>
        <begin position="316"/>
        <end position="335"/>
    </location>
</feature>
<keyword evidence="3" id="KW-1185">Reference proteome</keyword>